<accession>A0A4Q7M1K2</accession>
<reference evidence="1 2" key="1">
    <citation type="submission" date="2019-02" db="EMBL/GenBank/DDBJ databases">
        <title>Sequencing the genomes of 1000 actinobacteria strains.</title>
        <authorList>
            <person name="Klenk H.-P."/>
        </authorList>
    </citation>
    <scope>NUCLEOTIDE SEQUENCE [LARGE SCALE GENOMIC DNA]</scope>
    <source>
        <strain evidence="1 2">DSM 16932</strain>
    </source>
</reference>
<evidence type="ECO:0000313" key="1">
    <source>
        <dbReference type="EMBL" id="RZS60452.1"/>
    </source>
</evidence>
<dbReference type="Gene3D" id="3.40.50.300">
    <property type="entry name" value="P-loop containing nucleotide triphosphate hydrolases"/>
    <property type="match status" value="1"/>
</dbReference>
<protein>
    <submittedName>
        <fullName evidence="1">Phage terminase large subunit-like protein</fullName>
    </submittedName>
</protein>
<gene>
    <name evidence="1" type="ORF">EV386_0710</name>
</gene>
<dbReference type="AlphaFoldDB" id="A0A4Q7M1K2"/>
<keyword evidence="2" id="KW-1185">Reference proteome</keyword>
<name>A0A4Q7M1K2_9MICO</name>
<organism evidence="1 2">
    <name type="scientific">Xylanimonas ulmi</name>
    <dbReference type="NCBI Taxonomy" id="228973"/>
    <lineage>
        <taxon>Bacteria</taxon>
        <taxon>Bacillati</taxon>
        <taxon>Actinomycetota</taxon>
        <taxon>Actinomycetes</taxon>
        <taxon>Micrococcales</taxon>
        <taxon>Promicromonosporaceae</taxon>
        <taxon>Xylanimonas</taxon>
    </lineage>
</organism>
<sequence>MVSDGLLSGGTDPRLTSPPFVRVVSAGQSVAEAAPRFVSPIPDDVDISAAEVGARLLGLELLPQGVREAQLLEARNAEGGASFSSVVIQMPRRSTKTTAIWATILGRAATREGYRCVVTAQSGYIASRILLEHAERMLRAGNLVESREVRFQDGVDKPVLFRSGGRERIDFPNGSRVWVVPPDPGSVRSAAADDIVIDEAGEFEGDKGEQFMLGVLPLMDTRGPLAQLVVAGTPGRTRSGMFWGMLEDARRGDDDELGILDYSAADSDDPEDRAVWARVHPGPSSGLTPMKVLERRFAKLGAVGFAREYLCMWPADASTSAIDMESWANAEVERTALPDRFGLALDIAVDGSSAALVAAWRDADGVAYVEVVEHRMGVSWLAAKAHAMGKKYRVPVRYDDIGNNRNVAEEIDRRRGVRLAKGNLKDVAGAAQRLVSDLAEGRLRHFGQASLTAAAEGAAWRQTEGARAFGRNTSRHPIEPLVAASLAIWQYDQQPARPRVVSSYAS</sequence>
<dbReference type="EMBL" id="SGWX01000001">
    <property type="protein sequence ID" value="RZS60452.1"/>
    <property type="molecule type" value="Genomic_DNA"/>
</dbReference>
<proteinExistence type="predicted"/>
<evidence type="ECO:0000313" key="2">
    <source>
        <dbReference type="Proteomes" id="UP000293852"/>
    </source>
</evidence>
<dbReference type="Proteomes" id="UP000293852">
    <property type="component" value="Unassembled WGS sequence"/>
</dbReference>
<comment type="caution">
    <text evidence="1">The sequence shown here is derived from an EMBL/GenBank/DDBJ whole genome shotgun (WGS) entry which is preliminary data.</text>
</comment>
<dbReference type="InterPro" id="IPR027417">
    <property type="entry name" value="P-loop_NTPase"/>
</dbReference>